<dbReference type="GO" id="GO:0033816">
    <property type="term" value="F:diaminobutyrate acetyltransferase activity"/>
    <property type="evidence" value="ECO:0007669"/>
    <property type="project" value="UniProtKB-EC"/>
</dbReference>
<evidence type="ECO:0000313" key="12">
    <source>
        <dbReference type="Proteomes" id="UP000641514"/>
    </source>
</evidence>
<evidence type="ECO:0000256" key="5">
    <source>
        <dbReference type="ARBA" id="ARBA00017935"/>
    </source>
</evidence>
<reference evidence="11" key="2">
    <citation type="submission" date="2020-09" db="EMBL/GenBank/DDBJ databases">
        <authorList>
            <person name="Sun Q."/>
            <person name="Zhou Y."/>
        </authorList>
    </citation>
    <scope>NUCLEOTIDE SEQUENCE</scope>
    <source>
        <strain evidence="11">CGMCC 1.15478</strain>
    </source>
</reference>
<dbReference type="Pfam" id="PF00583">
    <property type="entry name" value="Acetyltransf_1"/>
    <property type="match status" value="1"/>
</dbReference>
<comment type="similarity">
    <text evidence="3 9">Belongs to the acetyltransferase family. EctA subfamily.</text>
</comment>
<keyword evidence="7 9" id="KW-0012">Acyltransferase</keyword>
<dbReference type="Gene3D" id="3.40.630.30">
    <property type="match status" value="1"/>
</dbReference>
<evidence type="ECO:0000256" key="4">
    <source>
        <dbReference type="ARBA" id="ARBA00012355"/>
    </source>
</evidence>
<dbReference type="SUPFAM" id="SSF55729">
    <property type="entry name" value="Acyl-CoA N-acyltransferases (Nat)"/>
    <property type="match status" value="1"/>
</dbReference>
<organism evidence="11 12">
    <name type="scientific">Hoyosella rhizosphaerae</name>
    <dbReference type="NCBI Taxonomy" id="1755582"/>
    <lineage>
        <taxon>Bacteria</taxon>
        <taxon>Bacillati</taxon>
        <taxon>Actinomycetota</taxon>
        <taxon>Actinomycetes</taxon>
        <taxon>Mycobacteriales</taxon>
        <taxon>Hoyosellaceae</taxon>
        <taxon>Hoyosella</taxon>
    </lineage>
</organism>
<dbReference type="NCBIfam" id="TIGR02406">
    <property type="entry name" value="ectoine_EctA"/>
    <property type="match status" value="1"/>
</dbReference>
<evidence type="ECO:0000256" key="1">
    <source>
        <dbReference type="ARBA" id="ARBA00003741"/>
    </source>
</evidence>
<protein>
    <recommendedName>
        <fullName evidence="5 9">L-2,4-diaminobutyric acid acetyltransferase</fullName>
        <shortName evidence="9">DABA acetyltransferase</shortName>
        <ecNumber evidence="4 9">2.3.1.178</ecNumber>
    </recommendedName>
</protein>
<dbReference type="InterPro" id="IPR012772">
    <property type="entry name" value="Ectoine_EctA"/>
</dbReference>
<dbReference type="AlphaFoldDB" id="A0A916XGQ0"/>
<feature type="domain" description="N-acetyltransferase" evidence="10">
    <location>
        <begin position="15"/>
        <end position="173"/>
    </location>
</feature>
<name>A0A916XGQ0_9ACTN</name>
<sequence>MKPDIENSNTARSAVRFRFPEISDGIRLWEIARDSQVLDLNSSYSYVLWCRDFRESSVVAEVDGRVAGFVTGYFRPRDPLTIMVWQVAVDSDYRGMKIAHNMLDWLLDQPPVQRATHLETTISPDNGASIALFTSLARSRDTEIVRSDLFPPDLFPDSHEAEDLYRIGEFPPR</sequence>
<comment type="caution">
    <text evidence="11">The sequence shown here is derived from an EMBL/GenBank/DDBJ whole genome shotgun (WGS) entry which is preliminary data.</text>
</comment>
<comment type="catalytic activity">
    <reaction evidence="8 9">
        <text>L-2,4-diaminobutanoate + acetyl-CoA = (2S)-4-acetamido-2-aminobutanoate + CoA + H(+)</text>
        <dbReference type="Rhea" id="RHEA:16901"/>
        <dbReference type="ChEBI" id="CHEBI:15378"/>
        <dbReference type="ChEBI" id="CHEBI:57287"/>
        <dbReference type="ChEBI" id="CHEBI:57288"/>
        <dbReference type="ChEBI" id="CHEBI:58761"/>
        <dbReference type="ChEBI" id="CHEBI:58929"/>
        <dbReference type="EC" id="2.3.1.178"/>
    </reaction>
</comment>
<dbReference type="Proteomes" id="UP000641514">
    <property type="component" value="Unassembled WGS sequence"/>
</dbReference>
<keyword evidence="12" id="KW-1185">Reference proteome</keyword>
<dbReference type="GO" id="GO:0019491">
    <property type="term" value="P:ectoine biosynthetic process"/>
    <property type="evidence" value="ECO:0007669"/>
    <property type="project" value="InterPro"/>
</dbReference>
<dbReference type="InterPro" id="IPR000182">
    <property type="entry name" value="GNAT_dom"/>
</dbReference>
<gene>
    <name evidence="9 11" type="primary">ectA</name>
    <name evidence="11" type="ORF">GCM10011410_26590</name>
</gene>
<evidence type="ECO:0000256" key="2">
    <source>
        <dbReference type="ARBA" id="ARBA00004978"/>
    </source>
</evidence>
<evidence type="ECO:0000256" key="7">
    <source>
        <dbReference type="ARBA" id="ARBA00023315"/>
    </source>
</evidence>
<accession>A0A916XGQ0</accession>
<dbReference type="EC" id="2.3.1.178" evidence="4 9"/>
<evidence type="ECO:0000256" key="6">
    <source>
        <dbReference type="ARBA" id="ARBA00022679"/>
    </source>
</evidence>
<proteinExistence type="inferred from homology"/>
<comment type="function">
    <text evidence="1 9">Catalyzes the acetylation of L-2,4-diaminobutyrate (DABA) to gamma-N-acetyl-alpha,gamma-diaminobutyric acid (ADABA) with acetyl coenzyme A.</text>
</comment>
<keyword evidence="6 9" id="KW-0808">Transferase</keyword>
<reference evidence="11" key="1">
    <citation type="journal article" date="2014" name="Int. J. Syst. Evol. Microbiol.">
        <title>Complete genome sequence of Corynebacterium casei LMG S-19264T (=DSM 44701T), isolated from a smear-ripened cheese.</title>
        <authorList>
            <consortium name="US DOE Joint Genome Institute (JGI-PGF)"/>
            <person name="Walter F."/>
            <person name="Albersmeier A."/>
            <person name="Kalinowski J."/>
            <person name="Ruckert C."/>
        </authorList>
    </citation>
    <scope>NUCLEOTIDE SEQUENCE</scope>
    <source>
        <strain evidence="11">CGMCC 1.15478</strain>
    </source>
</reference>
<evidence type="ECO:0000259" key="10">
    <source>
        <dbReference type="PROSITE" id="PS51186"/>
    </source>
</evidence>
<comment type="pathway">
    <text evidence="2 9">Amine and polyamine biosynthesis; ectoine biosynthesis; L-ectoine from L-aspartate 4-semialdehyde: step 2/3.</text>
</comment>
<dbReference type="PROSITE" id="PS51186">
    <property type="entry name" value="GNAT"/>
    <property type="match status" value="1"/>
</dbReference>
<evidence type="ECO:0000256" key="9">
    <source>
        <dbReference type="RuleBase" id="RU365045"/>
    </source>
</evidence>
<dbReference type="InterPro" id="IPR016181">
    <property type="entry name" value="Acyl_CoA_acyltransferase"/>
</dbReference>
<dbReference type="EMBL" id="BMJH01000003">
    <property type="protein sequence ID" value="GGC72250.1"/>
    <property type="molecule type" value="Genomic_DNA"/>
</dbReference>
<dbReference type="RefSeq" id="WP_188675860.1">
    <property type="nucleotide sequence ID" value="NZ_BMJH01000003.1"/>
</dbReference>
<evidence type="ECO:0000256" key="3">
    <source>
        <dbReference type="ARBA" id="ARBA00010712"/>
    </source>
</evidence>
<evidence type="ECO:0000256" key="8">
    <source>
        <dbReference type="ARBA" id="ARBA00048924"/>
    </source>
</evidence>
<dbReference type="CDD" id="cd04301">
    <property type="entry name" value="NAT_SF"/>
    <property type="match status" value="1"/>
</dbReference>
<evidence type="ECO:0000313" key="11">
    <source>
        <dbReference type="EMBL" id="GGC72250.1"/>
    </source>
</evidence>